<name>A0A9X4E0L6_9NEIS</name>
<dbReference type="SUPFAM" id="SSF56925">
    <property type="entry name" value="OMPA-like"/>
    <property type="match status" value="1"/>
</dbReference>
<dbReference type="InterPro" id="IPR011250">
    <property type="entry name" value="OMP/PagP_B-barrel"/>
</dbReference>
<evidence type="ECO:0000313" key="3">
    <source>
        <dbReference type="EMBL" id="MDD9327186.1"/>
    </source>
</evidence>
<feature type="chain" id="PRO_5040980198" evidence="2">
    <location>
        <begin position="21"/>
        <end position="292"/>
    </location>
</feature>
<proteinExistence type="predicted"/>
<evidence type="ECO:0000256" key="1">
    <source>
        <dbReference type="ARBA" id="ARBA00004442"/>
    </source>
</evidence>
<gene>
    <name evidence="3" type="ORF">ORY91_000567</name>
</gene>
<sequence>MKNKLFISIFTFSLCTFARADLPLSLEDILTDKGKVKLESSIAYINSERSKNQFANPIYIQTANNTFVAVPTTLDNTDSNSDMLVGTAGLRYGLTGKTDIYGSASYLWRSSREFDGSGSLKNSSRRFSDVSLGVSHTFMQDGKNPALIGFAETTLYEKSHGKSSSGKSWTIGATTYKAIDPIVLSFTGAYRHNLKKKTADGNDFQAGNYIMLNPSVSFAANDKISLTGGVQWLNAQADKTNGEKLSSRNTSTYAHAGVGFGVTRDTALNASVRWKVSGQSNSELKLGLTHNF</sequence>
<protein>
    <submittedName>
        <fullName evidence="3">Meta-pathway of phenol degradation family protein</fullName>
    </submittedName>
</protein>
<keyword evidence="2" id="KW-0732">Signal</keyword>
<comment type="caution">
    <text evidence="3">The sequence shown here is derived from an EMBL/GenBank/DDBJ whole genome shotgun (WGS) entry which is preliminary data.</text>
</comment>
<organism evidence="3">
    <name type="scientific">Neisseria leonii</name>
    <dbReference type="NCBI Taxonomy" id="2995413"/>
    <lineage>
        <taxon>Bacteria</taxon>
        <taxon>Pseudomonadati</taxon>
        <taxon>Pseudomonadota</taxon>
        <taxon>Betaproteobacteria</taxon>
        <taxon>Neisseriales</taxon>
        <taxon>Neisseriaceae</taxon>
        <taxon>Neisseria</taxon>
    </lineage>
</organism>
<feature type="signal peptide" evidence="2">
    <location>
        <begin position="1"/>
        <end position="20"/>
    </location>
</feature>
<evidence type="ECO:0000256" key="2">
    <source>
        <dbReference type="SAM" id="SignalP"/>
    </source>
</evidence>
<dbReference type="EMBL" id="JAPQFL010000001">
    <property type="protein sequence ID" value="MDD9327186.1"/>
    <property type="molecule type" value="Genomic_DNA"/>
</dbReference>
<comment type="subcellular location">
    <subcellularLocation>
        <location evidence="1">Cell outer membrane</location>
    </subcellularLocation>
</comment>
<accession>A0A9X4E0L6</accession>
<reference evidence="3" key="1">
    <citation type="submission" date="2022-10" db="EMBL/GenBank/DDBJ databases">
        <authorList>
            <person name="Boutroux M."/>
        </authorList>
    </citation>
    <scope>NUCLEOTIDE SEQUENCE</scope>
    <source>
        <strain evidence="3">51.81</strain>
    </source>
</reference>
<dbReference type="Gene3D" id="2.40.160.20">
    <property type="match status" value="1"/>
</dbReference>
<dbReference type="GO" id="GO:0009279">
    <property type="term" value="C:cell outer membrane"/>
    <property type="evidence" value="ECO:0007669"/>
    <property type="project" value="UniProtKB-SubCell"/>
</dbReference>
<dbReference type="AlphaFoldDB" id="A0A9X4E0L6"/>